<evidence type="ECO:0000256" key="4">
    <source>
        <dbReference type="ARBA" id="ARBA00022989"/>
    </source>
</evidence>
<dbReference type="EMBL" id="BRZM01003134">
    <property type="protein sequence ID" value="GLD45797.1"/>
    <property type="molecule type" value="Genomic_DNA"/>
</dbReference>
<evidence type="ECO:0000256" key="6">
    <source>
        <dbReference type="SAM" id="Phobius"/>
    </source>
</evidence>
<dbReference type="Proteomes" id="UP001279410">
    <property type="component" value="Unassembled WGS sequence"/>
</dbReference>
<dbReference type="InterPro" id="IPR018499">
    <property type="entry name" value="Tetraspanin/Peripherin"/>
</dbReference>
<evidence type="ECO:0000256" key="1">
    <source>
        <dbReference type="ARBA" id="ARBA00004141"/>
    </source>
</evidence>
<feature type="transmembrane region" description="Helical" evidence="6">
    <location>
        <begin position="33"/>
        <end position="53"/>
    </location>
</feature>
<sequence length="69" mass="7320">MLSGCIILGVGIYLKVSKDGNQITNESLPGIDLMIAIGVIIMVLGFLGCCGAIRENRCMLLLVSIIILI</sequence>
<keyword evidence="4 6" id="KW-1133">Transmembrane helix</keyword>
<dbReference type="PANTHER" id="PTHR19282">
    <property type="entry name" value="TETRASPANIN"/>
    <property type="match status" value="1"/>
</dbReference>
<dbReference type="Pfam" id="PF00335">
    <property type="entry name" value="Tetraspanin"/>
    <property type="match status" value="1"/>
</dbReference>
<evidence type="ECO:0000313" key="7">
    <source>
        <dbReference type="EMBL" id="GLD45797.1"/>
    </source>
</evidence>
<reference evidence="7" key="1">
    <citation type="submission" date="2022-08" db="EMBL/GenBank/DDBJ databases">
        <title>Genome sequencing of akame (Lates japonicus).</title>
        <authorList>
            <person name="Hashiguchi Y."/>
            <person name="Takahashi H."/>
        </authorList>
    </citation>
    <scope>NUCLEOTIDE SEQUENCE</scope>
    <source>
        <strain evidence="7">Kochi</strain>
    </source>
</reference>
<comment type="caution">
    <text evidence="7">The sequence shown here is derived from an EMBL/GenBank/DDBJ whole genome shotgun (WGS) entry which is preliminary data.</text>
</comment>
<protein>
    <submittedName>
        <fullName evidence="7">Tetraspanin-8</fullName>
    </submittedName>
</protein>
<evidence type="ECO:0000313" key="8">
    <source>
        <dbReference type="Proteomes" id="UP001279410"/>
    </source>
</evidence>
<keyword evidence="3 6" id="KW-0812">Transmembrane</keyword>
<name>A0AAD3QV06_LATJO</name>
<comment type="subcellular location">
    <subcellularLocation>
        <location evidence="1">Membrane</location>
        <topology evidence="1">Multi-pass membrane protein</topology>
    </subcellularLocation>
</comment>
<dbReference type="InterPro" id="IPR018503">
    <property type="entry name" value="Tetraspanin_CS"/>
</dbReference>
<evidence type="ECO:0000256" key="3">
    <source>
        <dbReference type="ARBA" id="ARBA00022692"/>
    </source>
</evidence>
<dbReference type="PROSITE" id="PS00421">
    <property type="entry name" value="TM4_1"/>
    <property type="match status" value="1"/>
</dbReference>
<proteinExistence type="inferred from homology"/>
<keyword evidence="8" id="KW-1185">Reference proteome</keyword>
<dbReference type="PANTHER" id="PTHR19282:SF380">
    <property type="entry name" value="TETRASPANIN-8"/>
    <property type="match status" value="1"/>
</dbReference>
<keyword evidence="5 6" id="KW-0472">Membrane</keyword>
<evidence type="ECO:0000256" key="2">
    <source>
        <dbReference type="ARBA" id="ARBA00006840"/>
    </source>
</evidence>
<dbReference type="AlphaFoldDB" id="A0AAD3QV06"/>
<dbReference type="PRINTS" id="PR00259">
    <property type="entry name" value="TMFOUR"/>
</dbReference>
<organism evidence="7 8">
    <name type="scientific">Lates japonicus</name>
    <name type="common">Japanese lates</name>
    <dbReference type="NCBI Taxonomy" id="270547"/>
    <lineage>
        <taxon>Eukaryota</taxon>
        <taxon>Metazoa</taxon>
        <taxon>Chordata</taxon>
        <taxon>Craniata</taxon>
        <taxon>Vertebrata</taxon>
        <taxon>Euteleostomi</taxon>
        <taxon>Actinopterygii</taxon>
        <taxon>Neopterygii</taxon>
        <taxon>Teleostei</taxon>
        <taxon>Neoteleostei</taxon>
        <taxon>Acanthomorphata</taxon>
        <taxon>Carangaria</taxon>
        <taxon>Carangaria incertae sedis</taxon>
        <taxon>Centropomidae</taxon>
        <taxon>Lates</taxon>
    </lineage>
</organism>
<dbReference type="GO" id="GO:0005886">
    <property type="term" value="C:plasma membrane"/>
    <property type="evidence" value="ECO:0007669"/>
    <property type="project" value="TreeGrafter"/>
</dbReference>
<accession>A0AAD3QV06</accession>
<evidence type="ECO:0000256" key="5">
    <source>
        <dbReference type="ARBA" id="ARBA00023136"/>
    </source>
</evidence>
<gene>
    <name evidence="7" type="ORF">AKAME5_002694800</name>
</gene>
<comment type="similarity">
    <text evidence="2">Belongs to the tetraspanin (TM4SF) family.</text>
</comment>